<dbReference type="PANTHER" id="PTHR43649">
    <property type="entry name" value="ARABINOSE-BINDING PROTEIN-RELATED"/>
    <property type="match status" value="1"/>
</dbReference>
<evidence type="ECO:0000256" key="3">
    <source>
        <dbReference type="SAM" id="SignalP"/>
    </source>
</evidence>
<protein>
    <submittedName>
        <fullName evidence="4">Carbohydrate ABC transporter substrate-binding protein, CUT1 family</fullName>
    </submittedName>
</protein>
<dbReference type="Proteomes" id="UP000199657">
    <property type="component" value="Unassembled WGS sequence"/>
</dbReference>
<feature type="chain" id="PRO_5011565471" evidence="3">
    <location>
        <begin position="23"/>
        <end position="411"/>
    </location>
</feature>
<organism evidence="4 5">
    <name type="scientific">Aquisalimonas asiatica</name>
    <dbReference type="NCBI Taxonomy" id="406100"/>
    <lineage>
        <taxon>Bacteria</taxon>
        <taxon>Pseudomonadati</taxon>
        <taxon>Pseudomonadota</taxon>
        <taxon>Gammaproteobacteria</taxon>
        <taxon>Chromatiales</taxon>
        <taxon>Ectothiorhodospiraceae</taxon>
        <taxon>Aquisalimonas</taxon>
    </lineage>
</organism>
<keyword evidence="5" id="KW-1185">Reference proteome</keyword>
<sequence length="411" mass="45935">MKASQRLGSAAAMLLLALPALADDEIRFEGFPDYDSQLEAVLPAFQEAHGLQVDILMNEWEEHHNRLATTLGTGRGAGDLVLVDVGQIGAFVGEGGLVDLSERFEGMEDDFADYAVTQGQSPDGGQYGIPVDIGPGVMYYRRDLMDEAEQDLDDIQDSWDAYLEYGRWLREEHDTLLVGNASSVAQAIIFTEVDEGEGFYFDEDGNSLITGDRFVRAFEMARTIREEGLDGSINDWTEDWYEGFRNGEFATELSGAWLLGHLQNWIAPETSGEWGASRLPAGRYGSWGGSFLAIPEQSDNQEEAWELLEYLISPDIQIEGFENIAAFPANTRTYDHPMFDDEIEFLRGQQARHLFAEIAENIEPVTPHQGDHIAYDLVVSDALSRVLDDDVAIMDALEEAESQLKRRLRML</sequence>
<dbReference type="AlphaFoldDB" id="A0A1H8RK27"/>
<dbReference type="InterPro" id="IPR050490">
    <property type="entry name" value="Bact_solute-bd_prot1"/>
</dbReference>
<feature type="signal peptide" evidence="3">
    <location>
        <begin position="1"/>
        <end position="22"/>
    </location>
</feature>
<dbReference type="RefSeq" id="WP_091640573.1">
    <property type="nucleotide sequence ID" value="NZ_FOEG01000002.1"/>
</dbReference>
<reference evidence="4 5" key="1">
    <citation type="submission" date="2016-10" db="EMBL/GenBank/DDBJ databases">
        <authorList>
            <person name="de Groot N.N."/>
        </authorList>
    </citation>
    <scope>NUCLEOTIDE SEQUENCE [LARGE SCALE GENOMIC DNA]</scope>
    <source>
        <strain evidence="4 5">CGMCC 1.6291</strain>
    </source>
</reference>
<evidence type="ECO:0000256" key="2">
    <source>
        <dbReference type="ARBA" id="ARBA00008520"/>
    </source>
</evidence>
<dbReference type="OrthoDB" id="9808332at2"/>
<dbReference type="Gene3D" id="3.40.190.10">
    <property type="entry name" value="Periplasmic binding protein-like II"/>
    <property type="match status" value="1"/>
</dbReference>
<gene>
    <name evidence="4" type="ORF">SAMN04488052_10278</name>
</gene>
<evidence type="ECO:0000313" key="5">
    <source>
        <dbReference type="Proteomes" id="UP000199657"/>
    </source>
</evidence>
<accession>A0A1H8RK27</accession>
<comment type="subcellular location">
    <subcellularLocation>
        <location evidence="1">Periplasm</location>
    </subcellularLocation>
</comment>
<name>A0A1H8RK27_9GAMM</name>
<comment type="similarity">
    <text evidence="2">Belongs to the bacterial solute-binding protein 1 family.</text>
</comment>
<dbReference type="PANTHER" id="PTHR43649:SF32">
    <property type="entry name" value="SUGAR BINDING SECRETED PROTEIN"/>
    <property type="match status" value="1"/>
</dbReference>
<keyword evidence="3" id="KW-0732">Signal</keyword>
<dbReference type="Pfam" id="PF13416">
    <property type="entry name" value="SBP_bac_8"/>
    <property type="match status" value="1"/>
</dbReference>
<evidence type="ECO:0000256" key="1">
    <source>
        <dbReference type="ARBA" id="ARBA00004418"/>
    </source>
</evidence>
<evidence type="ECO:0000313" key="4">
    <source>
        <dbReference type="EMBL" id="SEO66735.1"/>
    </source>
</evidence>
<dbReference type="GO" id="GO:0042597">
    <property type="term" value="C:periplasmic space"/>
    <property type="evidence" value="ECO:0007669"/>
    <property type="project" value="UniProtKB-SubCell"/>
</dbReference>
<proteinExistence type="inferred from homology"/>
<dbReference type="EMBL" id="FOEG01000002">
    <property type="protein sequence ID" value="SEO66735.1"/>
    <property type="molecule type" value="Genomic_DNA"/>
</dbReference>
<dbReference type="STRING" id="406100.SAMN04488052_10278"/>
<dbReference type="InterPro" id="IPR006059">
    <property type="entry name" value="SBP"/>
</dbReference>
<dbReference type="SUPFAM" id="SSF53850">
    <property type="entry name" value="Periplasmic binding protein-like II"/>
    <property type="match status" value="1"/>
</dbReference>